<gene>
    <name evidence="2" type="ORF">AVDCRST_MAG11-410</name>
</gene>
<reference evidence="2" key="1">
    <citation type="submission" date="2020-02" db="EMBL/GenBank/DDBJ databases">
        <authorList>
            <person name="Meier V. D."/>
        </authorList>
    </citation>
    <scope>NUCLEOTIDE SEQUENCE</scope>
    <source>
        <strain evidence="2">AVDCRST_MAG11</strain>
    </source>
</reference>
<feature type="non-terminal residue" evidence="2">
    <location>
        <position position="1"/>
    </location>
</feature>
<organism evidence="2">
    <name type="scientific">uncultured Gemmatimonadaceae bacterium</name>
    <dbReference type="NCBI Taxonomy" id="246130"/>
    <lineage>
        <taxon>Bacteria</taxon>
        <taxon>Pseudomonadati</taxon>
        <taxon>Gemmatimonadota</taxon>
        <taxon>Gemmatimonadia</taxon>
        <taxon>Gemmatimonadales</taxon>
        <taxon>Gemmatimonadaceae</taxon>
        <taxon>environmental samples</taxon>
    </lineage>
</organism>
<feature type="compositionally biased region" description="Basic and acidic residues" evidence="1">
    <location>
        <begin position="222"/>
        <end position="257"/>
    </location>
</feature>
<accession>A0A6J4K3Z4</accession>
<proteinExistence type="predicted"/>
<feature type="compositionally biased region" description="Basic residues" evidence="1">
    <location>
        <begin position="97"/>
        <end position="112"/>
    </location>
</feature>
<evidence type="ECO:0000313" key="2">
    <source>
        <dbReference type="EMBL" id="CAA9295024.1"/>
    </source>
</evidence>
<feature type="compositionally biased region" description="Basic residues" evidence="1">
    <location>
        <begin position="286"/>
        <end position="296"/>
    </location>
</feature>
<feature type="region of interest" description="Disordered" evidence="1">
    <location>
        <begin position="89"/>
        <end position="116"/>
    </location>
</feature>
<feature type="region of interest" description="Disordered" evidence="1">
    <location>
        <begin position="132"/>
        <end position="172"/>
    </location>
</feature>
<feature type="region of interest" description="Disordered" evidence="1">
    <location>
        <begin position="1"/>
        <end position="45"/>
    </location>
</feature>
<evidence type="ECO:0000256" key="1">
    <source>
        <dbReference type="SAM" id="MobiDB-lite"/>
    </source>
</evidence>
<feature type="compositionally biased region" description="Low complexity" evidence="1">
    <location>
        <begin position="143"/>
        <end position="152"/>
    </location>
</feature>
<feature type="compositionally biased region" description="Basic residues" evidence="1">
    <location>
        <begin position="153"/>
        <end position="172"/>
    </location>
</feature>
<name>A0A6J4K3Z4_9BACT</name>
<dbReference type="AlphaFoldDB" id="A0A6J4K3Z4"/>
<feature type="region of interest" description="Disordered" evidence="1">
    <location>
        <begin position="222"/>
        <end position="296"/>
    </location>
</feature>
<sequence>ASLRPAGPGPSLRRRARHRSPRGDPDEGATRGGRRGARRVARAVRRPPLAARRLARRAPRRWLLLRALHPGERLDARDAAARRRVARAARRADAAHAPRRGRAVRPRHRHARRLDQRRLRDARRARLRLAARRRRPMDRRAARPAAGGLPHGARGRTRAGRRPRRRAPRGARLRGGVLRGRHGQAAAQRLAPGAQVRLRRGPGRLRGGGDGLPRRLRRLRERGAHRAVQDAAQRAEGRDRLRRAGPDREREARRVVGERLPAARQGERALDDHARALAEPPACGAPRRRGGRGAAV</sequence>
<feature type="compositionally biased region" description="Basic residues" evidence="1">
    <location>
        <begin position="32"/>
        <end position="45"/>
    </location>
</feature>
<dbReference type="EMBL" id="CADCTU010000094">
    <property type="protein sequence ID" value="CAA9295024.1"/>
    <property type="molecule type" value="Genomic_DNA"/>
</dbReference>
<feature type="non-terminal residue" evidence="2">
    <location>
        <position position="296"/>
    </location>
</feature>
<feature type="compositionally biased region" description="Basic and acidic residues" evidence="1">
    <location>
        <begin position="265"/>
        <end position="276"/>
    </location>
</feature>
<protein>
    <submittedName>
        <fullName evidence="2">Uncharacterized protein</fullName>
    </submittedName>
</protein>